<feature type="region of interest" description="Disordered" evidence="1">
    <location>
        <begin position="131"/>
        <end position="169"/>
    </location>
</feature>
<sequence>MMSRFRFSVTFAGKYTVHILMRFMEQGLLSDSVIPAIEGLLCKVSPFSAAHEFCLGFALSEYENYKSVIRFHCKGVRETVEPISRVDSVGCLMWFEIGKVKVSKERRDAEELLCPGCVRMKSNLDHQVRRTVAESPSKKFKRQCPSSHARLSYMSSQSQMKRKQNARTE</sequence>
<proteinExistence type="predicted"/>
<feature type="compositionally biased region" description="Basic residues" evidence="1">
    <location>
        <begin position="160"/>
        <end position="169"/>
    </location>
</feature>
<reference evidence="2" key="1">
    <citation type="submission" date="2017-05" db="UniProtKB">
        <authorList>
            <consortium name="EnsemblMetazoa"/>
        </authorList>
    </citation>
    <scope>IDENTIFICATION</scope>
</reference>
<dbReference type="InParanoid" id="A0A1X7U4I1"/>
<dbReference type="AlphaFoldDB" id="A0A1X7U4I1"/>
<protein>
    <submittedName>
        <fullName evidence="2">Uncharacterized protein</fullName>
    </submittedName>
</protein>
<organism evidence="2">
    <name type="scientific">Amphimedon queenslandica</name>
    <name type="common">Sponge</name>
    <dbReference type="NCBI Taxonomy" id="400682"/>
    <lineage>
        <taxon>Eukaryota</taxon>
        <taxon>Metazoa</taxon>
        <taxon>Porifera</taxon>
        <taxon>Demospongiae</taxon>
        <taxon>Heteroscleromorpha</taxon>
        <taxon>Haplosclerida</taxon>
        <taxon>Niphatidae</taxon>
        <taxon>Amphimedon</taxon>
    </lineage>
</organism>
<name>A0A1X7U4I1_AMPQE</name>
<dbReference type="EnsemblMetazoa" id="Aqu2.1.22449_001">
    <property type="protein sequence ID" value="Aqu2.1.22449_001"/>
    <property type="gene ID" value="Aqu2.1.22449"/>
</dbReference>
<evidence type="ECO:0000256" key="1">
    <source>
        <dbReference type="SAM" id="MobiDB-lite"/>
    </source>
</evidence>
<accession>A0A1X7U4I1</accession>
<evidence type="ECO:0000313" key="2">
    <source>
        <dbReference type="EnsemblMetazoa" id="Aqu2.1.22449_001"/>
    </source>
</evidence>